<feature type="signal peptide" evidence="1">
    <location>
        <begin position="1"/>
        <end position="19"/>
    </location>
</feature>
<feature type="chain" id="PRO_5046781198" description="PEP-CTERM sorting domain-containing protein" evidence="1">
    <location>
        <begin position="20"/>
        <end position="239"/>
    </location>
</feature>
<dbReference type="RefSeq" id="WP_256609005.1">
    <property type="nucleotide sequence ID" value="NZ_JANIBM010000001.1"/>
</dbReference>
<comment type="caution">
    <text evidence="2">The sequence shown here is derived from an EMBL/GenBank/DDBJ whole genome shotgun (WGS) entry which is preliminary data.</text>
</comment>
<proteinExistence type="predicted"/>
<dbReference type="Proteomes" id="UP001524569">
    <property type="component" value="Unassembled WGS sequence"/>
</dbReference>
<evidence type="ECO:0000313" key="2">
    <source>
        <dbReference type="EMBL" id="MCQ8179621.1"/>
    </source>
</evidence>
<protein>
    <recommendedName>
        <fullName evidence="4">PEP-CTERM sorting domain-containing protein</fullName>
    </recommendedName>
</protein>
<evidence type="ECO:0008006" key="4">
    <source>
        <dbReference type="Google" id="ProtNLM"/>
    </source>
</evidence>
<reference evidence="2 3" key="1">
    <citation type="submission" date="2022-07" db="EMBL/GenBank/DDBJ databases">
        <title>Methylomonas rivi sp. nov., Methylomonas rosea sp. nov., Methylomonas aureus sp. nov. and Methylomonas subterranea sp. nov., four novel methanotrophs isolated from a freshwater creek and the deep terrestrial subsurface.</title>
        <authorList>
            <person name="Abin C."/>
            <person name="Sankaranarayanan K."/>
            <person name="Garner C."/>
            <person name="Sindelar R."/>
            <person name="Kotary K."/>
            <person name="Garner R."/>
            <person name="Barclay S."/>
            <person name="Lawson P."/>
            <person name="Krumholz L."/>
        </authorList>
    </citation>
    <scope>NUCLEOTIDE SEQUENCE [LARGE SCALE GENOMIC DNA]</scope>
    <source>
        <strain evidence="2 3">SURF-1</strain>
    </source>
</reference>
<evidence type="ECO:0000313" key="3">
    <source>
        <dbReference type="Proteomes" id="UP001524569"/>
    </source>
</evidence>
<keyword evidence="1" id="KW-0732">Signal</keyword>
<accession>A0ABT1UC88</accession>
<keyword evidence="3" id="KW-1185">Reference proteome</keyword>
<gene>
    <name evidence="2" type="ORF">NP603_00745</name>
</gene>
<organism evidence="2 3">
    <name type="scientific">Methylomonas aurea</name>
    <dbReference type="NCBI Taxonomy" id="2952224"/>
    <lineage>
        <taxon>Bacteria</taxon>
        <taxon>Pseudomonadati</taxon>
        <taxon>Pseudomonadota</taxon>
        <taxon>Gammaproteobacteria</taxon>
        <taxon>Methylococcales</taxon>
        <taxon>Methylococcaceae</taxon>
        <taxon>Methylomonas</taxon>
    </lineage>
</organism>
<name>A0ABT1UC88_9GAMM</name>
<dbReference type="EMBL" id="JANIBM010000001">
    <property type="protein sequence ID" value="MCQ8179621.1"/>
    <property type="molecule type" value="Genomic_DNA"/>
</dbReference>
<evidence type="ECO:0000256" key="1">
    <source>
        <dbReference type="SAM" id="SignalP"/>
    </source>
</evidence>
<sequence>MKTLYSLLTLLLFSTSASAVLQFDYHGNFADLAGTSFSGRHTFDPQTPDQADFFAGPTIDTGELRLLYSQNVTSSLLVNGLPLFSGRDEIVLLADNGREITADQLASLGMTGLVTPGTYDTLMLRIEPASNIYDANGLVSGLELAITAFFDASLFDNNILTNPNFQDLYNLPNPQYLVFEFNRKLGDSQDISGVGTISNSDITQVSQVPLPGTIWLFGSALAWAISKTRKPLNDPLLAA</sequence>